<reference evidence="2" key="2">
    <citation type="submission" date="2017-02" db="EMBL/GenBank/DDBJ databases">
        <title>Sunflower complete genome.</title>
        <authorList>
            <person name="Langlade N."/>
            <person name="Munos S."/>
        </authorList>
    </citation>
    <scope>NUCLEOTIDE SEQUENCE [LARGE SCALE GENOMIC DNA]</scope>
    <source>
        <tissue evidence="2">Leaves</tissue>
    </source>
</reference>
<accession>A0A251RRJ1</accession>
<dbReference type="Gramene" id="mRNA:HanXRQr2_Chr17g0813141">
    <property type="protein sequence ID" value="CDS:HanXRQr2_Chr17g0813141.1"/>
    <property type="gene ID" value="HanXRQr2_Chr17g0813141"/>
</dbReference>
<evidence type="ECO:0000313" key="3">
    <source>
        <dbReference type="Proteomes" id="UP000215914"/>
    </source>
</evidence>
<gene>
    <name evidence="2" type="ORF">HannXRQ_Chr17g0558221</name>
    <name evidence="1" type="ORF">HanXRQr2_Chr17g0813141</name>
</gene>
<protein>
    <submittedName>
        <fullName evidence="2">Uncharacterized protein</fullName>
    </submittedName>
</protein>
<evidence type="ECO:0000313" key="1">
    <source>
        <dbReference type="EMBL" id="KAF5756313.1"/>
    </source>
</evidence>
<name>A0A251RRJ1_HELAN</name>
<dbReference type="AlphaFoldDB" id="A0A251RRJ1"/>
<evidence type="ECO:0000313" key="2">
    <source>
        <dbReference type="EMBL" id="OTF87113.1"/>
    </source>
</evidence>
<organism evidence="2 3">
    <name type="scientific">Helianthus annuus</name>
    <name type="common">Common sunflower</name>
    <dbReference type="NCBI Taxonomy" id="4232"/>
    <lineage>
        <taxon>Eukaryota</taxon>
        <taxon>Viridiplantae</taxon>
        <taxon>Streptophyta</taxon>
        <taxon>Embryophyta</taxon>
        <taxon>Tracheophyta</taxon>
        <taxon>Spermatophyta</taxon>
        <taxon>Magnoliopsida</taxon>
        <taxon>eudicotyledons</taxon>
        <taxon>Gunneridae</taxon>
        <taxon>Pentapetalae</taxon>
        <taxon>asterids</taxon>
        <taxon>campanulids</taxon>
        <taxon>Asterales</taxon>
        <taxon>Asteraceae</taxon>
        <taxon>Asteroideae</taxon>
        <taxon>Heliantheae alliance</taxon>
        <taxon>Heliantheae</taxon>
        <taxon>Helianthus</taxon>
    </lineage>
</organism>
<dbReference type="EMBL" id="CM007906">
    <property type="protein sequence ID" value="OTF87113.1"/>
    <property type="molecule type" value="Genomic_DNA"/>
</dbReference>
<dbReference type="EMBL" id="MNCJ02000332">
    <property type="protein sequence ID" value="KAF5756313.1"/>
    <property type="molecule type" value="Genomic_DNA"/>
</dbReference>
<keyword evidence="3" id="KW-1185">Reference proteome</keyword>
<reference evidence="1" key="3">
    <citation type="submission" date="2020-06" db="EMBL/GenBank/DDBJ databases">
        <title>Helianthus annuus Genome sequencing and assembly Release 2.</title>
        <authorList>
            <person name="Gouzy J."/>
            <person name="Langlade N."/>
            <person name="Munos S."/>
        </authorList>
    </citation>
    <scope>NUCLEOTIDE SEQUENCE</scope>
    <source>
        <tissue evidence="1">Leaves</tissue>
    </source>
</reference>
<reference evidence="1 3" key="1">
    <citation type="journal article" date="2017" name="Nature">
        <title>The sunflower genome provides insights into oil metabolism, flowering and Asterid evolution.</title>
        <authorList>
            <person name="Badouin H."/>
            <person name="Gouzy J."/>
            <person name="Grassa C.J."/>
            <person name="Murat F."/>
            <person name="Staton S.E."/>
            <person name="Cottret L."/>
            <person name="Lelandais-Briere C."/>
            <person name="Owens G.L."/>
            <person name="Carrere S."/>
            <person name="Mayjonade B."/>
            <person name="Legrand L."/>
            <person name="Gill N."/>
            <person name="Kane N.C."/>
            <person name="Bowers J.E."/>
            <person name="Hubner S."/>
            <person name="Bellec A."/>
            <person name="Berard A."/>
            <person name="Berges H."/>
            <person name="Blanchet N."/>
            <person name="Boniface M.C."/>
            <person name="Brunel D."/>
            <person name="Catrice O."/>
            <person name="Chaidir N."/>
            <person name="Claudel C."/>
            <person name="Donnadieu C."/>
            <person name="Faraut T."/>
            <person name="Fievet G."/>
            <person name="Helmstetter N."/>
            <person name="King M."/>
            <person name="Knapp S.J."/>
            <person name="Lai Z."/>
            <person name="Le Paslier M.C."/>
            <person name="Lippi Y."/>
            <person name="Lorenzon L."/>
            <person name="Mandel J.R."/>
            <person name="Marage G."/>
            <person name="Marchand G."/>
            <person name="Marquand E."/>
            <person name="Bret-Mestries E."/>
            <person name="Morien E."/>
            <person name="Nambeesan S."/>
            <person name="Nguyen T."/>
            <person name="Pegot-Espagnet P."/>
            <person name="Pouilly N."/>
            <person name="Raftis F."/>
            <person name="Sallet E."/>
            <person name="Schiex T."/>
            <person name="Thomas J."/>
            <person name="Vandecasteele C."/>
            <person name="Vares D."/>
            <person name="Vear F."/>
            <person name="Vautrin S."/>
            <person name="Crespi M."/>
            <person name="Mangin B."/>
            <person name="Burke J.M."/>
            <person name="Salse J."/>
            <person name="Munos S."/>
            <person name="Vincourt P."/>
            <person name="Rieseberg L.H."/>
            <person name="Langlade N.B."/>
        </authorList>
    </citation>
    <scope>NUCLEOTIDE SEQUENCE [LARGE SCALE GENOMIC DNA]</scope>
    <source>
        <strain evidence="3">cv. SF193</strain>
        <tissue evidence="1">Leaves</tissue>
    </source>
</reference>
<dbReference type="InParanoid" id="A0A251RRJ1"/>
<dbReference type="Proteomes" id="UP000215914">
    <property type="component" value="Chromosome 17"/>
</dbReference>
<sequence length="81" mass="9169">MMVVVSTSMAVWNSTPCFNFHPTSISQENLSISASPKSIPCATPRKVSSVTHHHPNEGGMRFEDLVYPDRFRRKRFGKRSC</sequence>
<proteinExistence type="predicted"/>